<dbReference type="Proteomes" id="UP001519288">
    <property type="component" value="Unassembled WGS sequence"/>
</dbReference>
<dbReference type="RefSeq" id="WP_209860260.1">
    <property type="nucleotide sequence ID" value="NZ_JAGGLD010000001.1"/>
</dbReference>
<comment type="caution">
    <text evidence="2">The sequence shown here is derived from an EMBL/GenBank/DDBJ whole genome shotgun (WGS) entry which is preliminary data.</text>
</comment>
<protein>
    <recommendedName>
        <fullName evidence="4">Lipoprotein</fullName>
    </recommendedName>
</protein>
<evidence type="ECO:0000313" key="3">
    <source>
        <dbReference type="Proteomes" id="UP001519288"/>
    </source>
</evidence>
<dbReference type="Pfam" id="PF13798">
    <property type="entry name" value="PCYCGC"/>
    <property type="match status" value="1"/>
</dbReference>
<keyword evidence="1" id="KW-0732">Signal</keyword>
<evidence type="ECO:0000256" key="1">
    <source>
        <dbReference type="SAM" id="SignalP"/>
    </source>
</evidence>
<dbReference type="PROSITE" id="PS51257">
    <property type="entry name" value="PROKAR_LIPOPROTEIN"/>
    <property type="match status" value="1"/>
</dbReference>
<name>A0ABS4JF44_9BACL</name>
<feature type="signal peptide" evidence="1">
    <location>
        <begin position="1"/>
        <end position="26"/>
    </location>
</feature>
<sequence>MKKTRLYHSSLCLAVSLILISGCSSKEESKSTSAPSHQEHVASGDLQETTASLTTLPAFLNQTSTLVKEGYLAAAAHVDVLTSIPCYCGCGKSAGHQSNLNCFISKVQSDGTVIWDDHGTRCNVCIETAMLTAEMKKQGKTTSEIRQFIDDRYQEGYAKPTPTPAPAEI</sequence>
<evidence type="ECO:0008006" key="4">
    <source>
        <dbReference type="Google" id="ProtNLM"/>
    </source>
</evidence>
<keyword evidence="3" id="KW-1185">Reference proteome</keyword>
<gene>
    <name evidence="2" type="ORF">J2Z69_001347</name>
</gene>
<evidence type="ECO:0000313" key="2">
    <source>
        <dbReference type="EMBL" id="MBP2000328.1"/>
    </source>
</evidence>
<proteinExistence type="predicted"/>
<organism evidence="2 3">
    <name type="scientific">Paenibacillus shirakamiensis</name>
    <dbReference type="NCBI Taxonomy" id="1265935"/>
    <lineage>
        <taxon>Bacteria</taxon>
        <taxon>Bacillati</taxon>
        <taxon>Bacillota</taxon>
        <taxon>Bacilli</taxon>
        <taxon>Bacillales</taxon>
        <taxon>Paenibacillaceae</taxon>
        <taxon>Paenibacillus</taxon>
    </lineage>
</organism>
<dbReference type="EMBL" id="JAGGLD010000001">
    <property type="protein sequence ID" value="MBP2000328.1"/>
    <property type="molecule type" value="Genomic_DNA"/>
</dbReference>
<feature type="chain" id="PRO_5046150761" description="Lipoprotein" evidence="1">
    <location>
        <begin position="27"/>
        <end position="169"/>
    </location>
</feature>
<reference evidence="2 3" key="1">
    <citation type="submission" date="2021-03" db="EMBL/GenBank/DDBJ databases">
        <title>Genomic Encyclopedia of Type Strains, Phase IV (KMG-IV): sequencing the most valuable type-strain genomes for metagenomic binning, comparative biology and taxonomic classification.</title>
        <authorList>
            <person name="Goeker M."/>
        </authorList>
    </citation>
    <scope>NUCLEOTIDE SEQUENCE [LARGE SCALE GENOMIC DNA]</scope>
    <source>
        <strain evidence="2 3">DSM 26806</strain>
    </source>
</reference>
<dbReference type="InterPro" id="IPR025673">
    <property type="entry name" value="PCYCGC"/>
</dbReference>
<accession>A0ABS4JF44</accession>